<dbReference type="InterPro" id="IPR005475">
    <property type="entry name" value="Transketolase-like_Pyr-bd"/>
</dbReference>
<evidence type="ECO:0000259" key="9">
    <source>
        <dbReference type="SMART" id="SM00861"/>
    </source>
</evidence>
<sequence length="817" mass="90548">MSADTASSNRLPQQHNRQRPEPADRLASLDALSQKVLWLSSWMIHNANHLRPSRDGLKVGGHQASCASLVNLMTALYFEVLEPDDRIAVKPHASPVFHAIQYLLGNQDVESLKTFRGFGGTQSYPSRTKDRDDVDFSTGSVGLGVAMSSFASLVQDYLDMKQLLPKEVKRGRMVALVGDAELDEGNVYEALLEGWKHDIRDVWWIIDYNRQSLDSVVTDRLFGQIDQLFKTMGWRVVTLKYGKKLEAVFRKPGGEALRRWIDDCPNSLYSALVFKGGDGWRQHLLADLGDEPGIRELLESLDDDALCDLMTNLAGHDLETVLEAFHAIDDDRPTCFIAYTIKGFGLPFAGHKDNHAGLMNLDQMALFQERQKVPEGREWDLFAGLDLPAEELRAFLDSVPFNKRGTRRYSAPRIEIPKDAIAVSGERLSTQEGFGKILADLARSETELADRIVTTSPDVTVSTNLGGWVNRRGIFDRHDREDIFKEEKVVSAQRWAMSPQGQHIELGIAENNLFILLSALGLSHSLFGSRLFPIGTLYDPFIQRGLDSLNYACYQDSRFIIAGTPSGITLAPEGGAHQSVSTPLIGMAQDGLASFEPAYADELAAILRWSLDYLQRDGEETTAETVGRKSWLRDETGGSVYLRLSTRSLQQPDREMTPELHENIIRGGYWLELPEKNSELVIAFSGAVAPEARAAWESLKEEVPGLGLLCVTSADRLNADWLAAERARQQGHSDARAHVEDLLAPLASDAALVTILDGHPATLGWLGSVRGHRVQALGVEHFGQSGDIADLYRYYGLDEDALIDACAAALLSRRRGS</sequence>
<reference evidence="11" key="1">
    <citation type="journal article" date="2019" name="Int. J. Syst. Evol. Microbiol.">
        <title>The Global Catalogue of Microorganisms (GCM) 10K type strain sequencing project: providing services to taxonomists for standard genome sequencing and annotation.</title>
        <authorList>
            <consortium name="The Broad Institute Genomics Platform"/>
            <consortium name="The Broad Institute Genome Sequencing Center for Infectious Disease"/>
            <person name="Wu L."/>
            <person name="Ma J."/>
        </authorList>
    </citation>
    <scope>NUCLEOTIDE SEQUENCE [LARGE SCALE GENOMIC DNA]</scope>
    <source>
        <strain evidence="11">CECT 8472</strain>
    </source>
</reference>
<dbReference type="InterPro" id="IPR005474">
    <property type="entry name" value="Transketolase_N"/>
</dbReference>
<comment type="cofactor">
    <cofactor evidence="2 7">
        <name>thiamine diphosphate</name>
        <dbReference type="ChEBI" id="CHEBI:58937"/>
    </cofactor>
</comment>
<dbReference type="SUPFAM" id="SSF52518">
    <property type="entry name" value="Thiamin diphosphate-binding fold (THDP-binding)"/>
    <property type="match status" value="2"/>
</dbReference>
<proteinExistence type="inferred from homology"/>
<comment type="caution">
    <text evidence="10">The sequence shown here is derived from an EMBL/GenBank/DDBJ whole genome shotgun (WGS) entry which is preliminary data.</text>
</comment>
<dbReference type="Gene3D" id="3.40.50.970">
    <property type="match status" value="2"/>
</dbReference>
<dbReference type="Proteomes" id="UP001595799">
    <property type="component" value="Unassembled WGS sequence"/>
</dbReference>
<dbReference type="PIRSF" id="PIRSF000156">
    <property type="entry name" value="Pyruvate_dh_E1"/>
    <property type="match status" value="1"/>
</dbReference>
<dbReference type="Gene3D" id="3.40.50.920">
    <property type="match status" value="1"/>
</dbReference>
<comment type="cofactor">
    <cofactor evidence="1">
        <name>Mg(2+)</name>
        <dbReference type="ChEBI" id="CHEBI:18420"/>
    </cofactor>
</comment>
<dbReference type="InterPro" id="IPR029061">
    <property type="entry name" value="THDP-binding"/>
</dbReference>
<evidence type="ECO:0000256" key="7">
    <source>
        <dbReference type="PIRNR" id="PIRNR000156"/>
    </source>
</evidence>
<dbReference type="InterPro" id="IPR009014">
    <property type="entry name" value="Transketo_C/PFOR_II"/>
</dbReference>
<name>A0ABV8UK33_9PROT</name>
<dbReference type="RefSeq" id="WP_382421591.1">
    <property type="nucleotide sequence ID" value="NZ_JBHSCW010000003.1"/>
</dbReference>
<evidence type="ECO:0000256" key="5">
    <source>
        <dbReference type="ARBA" id="ARBA00017172"/>
    </source>
</evidence>
<dbReference type="PANTHER" id="PTHR43825:SF4">
    <property type="entry name" value="PYRUVATE DEHYDROGENASE E1 COMPONENT"/>
    <property type="match status" value="1"/>
</dbReference>
<organism evidence="10 11">
    <name type="scientific">Fodinicurvata halophila</name>
    <dbReference type="NCBI Taxonomy" id="1419723"/>
    <lineage>
        <taxon>Bacteria</taxon>
        <taxon>Pseudomonadati</taxon>
        <taxon>Pseudomonadota</taxon>
        <taxon>Alphaproteobacteria</taxon>
        <taxon>Rhodospirillales</taxon>
        <taxon>Rhodovibrionaceae</taxon>
        <taxon>Fodinicurvata</taxon>
    </lineage>
</organism>
<dbReference type="EMBL" id="JBHSCW010000003">
    <property type="protein sequence ID" value="MFC4351255.1"/>
    <property type="molecule type" value="Genomic_DNA"/>
</dbReference>
<dbReference type="SUPFAM" id="SSF52922">
    <property type="entry name" value="TK C-terminal domain-like"/>
    <property type="match status" value="1"/>
</dbReference>
<dbReference type="PANTHER" id="PTHR43825">
    <property type="entry name" value="PYRUVATE DEHYDROGENASE E1 COMPONENT"/>
    <property type="match status" value="1"/>
</dbReference>
<evidence type="ECO:0000256" key="4">
    <source>
        <dbReference type="ARBA" id="ARBA00007131"/>
    </source>
</evidence>
<dbReference type="InterPro" id="IPR051157">
    <property type="entry name" value="PDH/Transketolase"/>
</dbReference>
<comment type="function">
    <text evidence="3 7">Component of the pyruvate dehydrogenase (PDH) complex, that catalyzes the overall conversion of pyruvate to acetyl-CoA and CO(2).</text>
</comment>
<feature type="compositionally biased region" description="Polar residues" evidence="8">
    <location>
        <begin position="1"/>
        <end position="15"/>
    </location>
</feature>
<evidence type="ECO:0000256" key="6">
    <source>
        <dbReference type="ARBA" id="ARBA00051231"/>
    </source>
</evidence>
<dbReference type="Pfam" id="PF00456">
    <property type="entry name" value="Transketolase_N"/>
    <property type="match status" value="1"/>
</dbReference>
<dbReference type="Pfam" id="PF17831">
    <property type="entry name" value="PDH_E1_M"/>
    <property type="match status" value="1"/>
</dbReference>
<dbReference type="SMART" id="SM00861">
    <property type="entry name" value="Transket_pyr"/>
    <property type="match status" value="1"/>
</dbReference>
<feature type="domain" description="Transketolase-like pyrimidine-binding" evidence="9">
    <location>
        <begin position="428"/>
        <end position="634"/>
    </location>
</feature>
<evidence type="ECO:0000313" key="10">
    <source>
        <dbReference type="EMBL" id="MFC4351255.1"/>
    </source>
</evidence>
<dbReference type="InterPro" id="IPR004660">
    <property type="entry name" value="PDH_E1"/>
</dbReference>
<evidence type="ECO:0000256" key="2">
    <source>
        <dbReference type="ARBA" id="ARBA00001964"/>
    </source>
</evidence>
<comment type="catalytic activity">
    <reaction evidence="6 7">
        <text>N(6)-[(R)-lipoyl]-L-lysyl-[protein] + pyruvate + H(+) = N(6)-[(R)-S(8)-acetyldihydrolipoyl]-L-lysyl-[protein] + CO2</text>
        <dbReference type="Rhea" id="RHEA:19189"/>
        <dbReference type="Rhea" id="RHEA-COMP:10474"/>
        <dbReference type="Rhea" id="RHEA-COMP:10478"/>
        <dbReference type="ChEBI" id="CHEBI:15361"/>
        <dbReference type="ChEBI" id="CHEBI:15378"/>
        <dbReference type="ChEBI" id="CHEBI:16526"/>
        <dbReference type="ChEBI" id="CHEBI:83099"/>
        <dbReference type="ChEBI" id="CHEBI:83111"/>
        <dbReference type="EC" id="1.2.4.1"/>
    </reaction>
</comment>
<dbReference type="InterPro" id="IPR041621">
    <property type="entry name" value="PDH_E1_M"/>
</dbReference>
<protein>
    <recommendedName>
        <fullName evidence="5 7">Pyruvate dehydrogenase E1 component</fullName>
        <ecNumber evidence="7">1.2.4.1</ecNumber>
    </recommendedName>
</protein>
<dbReference type="EC" id="1.2.4.1" evidence="7"/>
<evidence type="ECO:0000313" key="11">
    <source>
        <dbReference type="Proteomes" id="UP001595799"/>
    </source>
</evidence>
<evidence type="ECO:0000256" key="1">
    <source>
        <dbReference type="ARBA" id="ARBA00001946"/>
    </source>
</evidence>
<comment type="similarity">
    <text evidence="4">Belongs to the transketolase family.</text>
</comment>
<keyword evidence="7" id="KW-0560">Oxidoreductase</keyword>
<feature type="region of interest" description="Disordered" evidence="8">
    <location>
        <begin position="1"/>
        <end position="23"/>
    </location>
</feature>
<keyword evidence="11" id="KW-1185">Reference proteome</keyword>
<gene>
    <name evidence="10" type="ORF">ACFOW6_06820</name>
</gene>
<accession>A0ABV8UK33</accession>
<keyword evidence="7" id="KW-0786">Thiamine pyrophosphate</keyword>
<evidence type="ECO:0000256" key="3">
    <source>
        <dbReference type="ARBA" id="ARBA00003157"/>
    </source>
</evidence>
<keyword evidence="7" id="KW-0670">Pyruvate</keyword>
<evidence type="ECO:0000256" key="8">
    <source>
        <dbReference type="SAM" id="MobiDB-lite"/>
    </source>
</evidence>